<comment type="caution">
    <text evidence="9">The sequence shown here is derived from an EMBL/GenBank/DDBJ whole genome shotgun (WGS) entry which is preliminary data.</text>
</comment>
<dbReference type="OrthoDB" id="5242975at2"/>
<dbReference type="EMBL" id="QHHU01000068">
    <property type="protein sequence ID" value="RSM37590.1"/>
    <property type="molecule type" value="Genomic_DNA"/>
</dbReference>
<evidence type="ECO:0000313" key="10">
    <source>
        <dbReference type="Proteomes" id="UP000286716"/>
    </source>
</evidence>
<dbReference type="PANTHER" id="PTHR32322:SF9">
    <property type="entry name" value="AMINO-ACID METABOLITE EFFLUX PUMP-RELATED"/>
    <property type="match status" value="1"/>
</dbReference>
<dbReference type="InterPro" id="IPR037185">
    <property type="entry name" value="EmrE-like"/>
</dbReference>
<dbReference type="AlphaFoldDB" id="A0A428W3C7"/>
<evidence type="ECO:0000256" key="4">
    <source>
        <dbReference type="ARBA" id="ARBA00022989"/>
    </source>
</evidence>
<dbReference type="Pfam" id="PF00892">
    <property type="entry name" value="EamA"/>
    <property type="match status" value="2"/>
</dbReference>
<feature type="transmembrane region" description="Helical" evidence="7">
    <location>
        <begin position="68"/>
        <end position="86"/>
    </location>
</feature>
<feature type="transmembrane region" description="Helical" evidence="7">
    <location>
        <begin position="215"/>
        <end position="235"/>
    </location>
</feature>
<feature type="transmembrane region" description="Helical" evidence="7">
    <location>
        <begin position="242"/>
        <end position="267"/>
    </location>
</feature>
<feature type="transmembrane region" description="Helical" evidence="7">
    <location>
        <begin position="127"/>
        <end position="147"/>
    </location>
</feature>
<feature type="transmembrane region" description="Helical" evidence="7">
    <location>
        <begin position="39"/>
        <end position="56"/>
    </location>
</feature>
<reference evidence="9 10" key="1">
    <citation type="submission" date="2018-05" db="EMBL/GenBank/DDBJ databases">
        <title>Evolution of GPA BGCs.</title>
        <authorList>
            <person name="Waglechner N."/>
            <person name="Wright G.D."/>
        </authorList>
    </citation>
    <scope>NUCLEOTIDE SEQUENCE [LARGE SCALE GENOMIC DNA]</scope>
    <source>
        <strain evidence="9 10">DSM 5908</strain>
    </source>
</reference>
<feature type="transmembrane region" description="Helical" evidence="7">
    <location>
        <begin position="185"/>
        <end position="209"/>
    </location>
</feature>
<gene>
    <name evidence="9" type="ORF">DMA12_36400</name>
</gene>
<keyword evidence="10" id="KW-1185">Reference proteome</keyword>
<comment type="similarity">
    <text evidence="2">Belongs to the EamA transporter family.</text>
</comment>
<name>A0A428W3C7_AMYBA</name>
<evidence type="ECO:0000256" key="6">
    <source>
        <dbReference type="SAM" id="MobiDB-lite"/>
    </source>
</evidence>
<dbReference type="SUPFAM" id="SSF103481">
    <property type="entry name" value="Multidrug resistance efflux transporter EmrE"/>
    <property type="match status" value="2"/>
</dbReference>
<keyword evidence="4 7" id="KW-1133">Transmembrane helix</keyword>
<dbReference type="InterPro" id="IPR050638">
    <property type="entry name" value="AA-Vitamin_Transporters"/>
</dbReference>
<dbReference type="RefSeq" id="WP_020638270.1">
    <property type="nucleotide sequence ID" value="NZ_QHHU01000068.1"/>
</dbReference>
<feature type="region of interest" description="Disordered" evidence="6">
    <location>
        <begin position="295"/>
        <end position="314"/>
    </location>
</feature>
<organism evidence="9 10">
    <name type="scientific">Amycolatopsis balhimycina DSM 5908</name>
    <dbReference type="NCBI Taxonomy" id="1081091"/>
    <lineage>
        <taxon>Bacteria</taxon>
        <taxon>Bacillati</taxon>
        <taxon>Actinomycetota</taxon>
        <taxon>Actinomycetes</taxon>
        <taxon>Pseudonocardiales</taxon>
        <taxon>Pseudonocardiaceae</taxon>
        <taxon>Amycolatopsis</taxon>
    </lineage>
</organism>
<feature type="transmembrane region" description="Helical" evidence="7">
    <location>
        <begin position="92"/>
        <end position="115"/>
    </location>
</feature>
<keyword evidence="5 7" id="KW-0472">Membrane</keyword>
<accession>A0A428W3C7</accession>
<feature type="domain" description="EamA" evidence="8">
    <location>
        <begin position="156"/>
        <end position="287"/>
    </location>
</feature>
<feature type="transmembrane region" description="Helical" evidence="7">
    <location>
        <begin position="153"/>
        <end position="173"/>
    </location>
</feature>
<dbReference type="PANTHER" id="PTHR32322">
    <property type="entry name" value="INNER MEMBRANE TRANSPORTER"/>
    <property type="match status" value="1"/>
</dbReference>
<comment type="subcellular location">
    <subcellularLocation>
        <location evidence="1">Membrane</location>
        <topology evidence="1">Multi-pass membrane protein</topology>
    </subcellularLocation>
</comment>
<evidence type="ECO:0000256" key="3">
    <source>
        <dbReference type="ARBA" id="ARBA00022692"/>
    </source>
</evidence>
<evidence type="ECO:0000256" key="5">
    <source>
        <dbReference type="ARBA" id="ARBA00023136"/>
    </source>
</evidence>
<feature type="transmembrane region" description="Helical" evidence="7">
    <location>
        <begin position="12"/>
        <end position="33"/>
    </location>
</feature>
<feature type="domain" description="EamA" evidence="8">
    <location>
        <begin position="13"/>
        <end position="141"/>
    </location>
</feature>
<evidence type="ECO:0000256" key="1">
    <source>
        <dbReference type="ARBA" id="ARBA00004141"/>
    </source>
</evidence>
<evidence type="ECO:0000259" key="8">
    <source>
        <dbReference type="Pfam" id="PF00892"/>
    </source>
</evidence>
<evidence type="ECO:0000313" key="9">
    <source>
        <dbReference type="EMBL" id="RSM37590.1"/>
    </source>
</evidence>
<dbReference type="InterPro" id="IPR000620">
    <property type="entry name" value="EamA_dom"/>
</dbReference>
<dbReference type="GO" id="GO:0016020">
    <property type="term" value="C:membrane"/>
    <property type="evidence" value="ECO:0007669"/>
    <property type="project" value="UniProtKB-SubCell"/>
</dbReference>
<proteinExistence type="inferred from homology"/>
<evidence type="ECO:0000256" key="7">
    <source>
        <dbReference type="SAM" id="Phobius"/>
    </source>
</evidence>
<feature type="transmembrane region" description="Helical" evidence="7">
    <location>
        <begin position="273"/>
        <end position="293"/>
    </location>
</feature>
<dbReference type="Proteomes" id="UP000286716">
    <property type="component" value="Unassembled WGS sequence"/>
</dbReference>
<keyword evidence="3 7" id="KW-0812">Transmembrane</keyword>
<evidence type="ECO:0000256" key="2">
    <source>
        <dbReference type="ARBA" id="ARBA00007362"/>
    </source>
</evidence>
<protein>
    <submittedName>
        <fullName evidence="9">EamA/RhaT family transporter</fullName>
    </submittedName>
</protein>
<sequence>MRSAEFGVTVRFALLALVWGASFLFIKVGLGGLSPGQVALARVALGALALAVVLAVRRRPLPRDPVLWGHLAAVSVLLCVVPFLLFSWAEQYISSGLASIFNATTPLVTMLLAAAALPEERFTPPRVLGLLLGFLGVLMIVGVWHGIDVSHQLTAQLACLGATTCYGACFVYLRRFVSPRGTDPVVVAFGQTASATVILGLLTPAIAATPVHLDLPVVASMIALGVFGTGLAYAWNTRIIAAWGAANASAVTYLTPVVGVLLGVLVLGEPVSWNQPAGALLVVLGILAAHGRLRPRRSSEPNSSVVRHADGAAA</sequence>